<dbReference type="AlphaFoldDB" id="E8N4I0"/>
<dbReference type="GO" id="GO:0006281">
    <property type="term" value="P:DNA repair"/>
    <property type="evidence" value="ECO:0007669"/>
    <property type="project" value="InterPro"/>
</dbReference>
<reference evidence="10 11" key="1">
    <citation type="submission" date="2010-12" db="EMBL/GenBank/DDBJ databases">
        <title>Whole genome sequence of Anaerolinea thermophila UNI-1.</title>
        <authorList>
            <person name="Narita-Yamada S."/>
            <person name="Kishi E."/>
            <person name="Watanabe Y."/>
            <person name="Takasaki K."/>
            <person name="Ankai A."/>
            <person name="Oguchi A."/>
            <person name="Fukui S."/>
            <person name="Takahashi M."/>
            <person name="Yashiro I."/>
            <person name="Hosoyama A."/>
            <person name="Sekiguchi Y."/>
            <person name="Hanada S."/>
            <person name="Fujita N."/>
        </authorList>
    </citation>
    <scope>NUCLEOTIDE SEQUENCE [LARGE SCALE GENOMIC DNA]</scope>
    <source>
        <strain evidence="11">DSM 14523 / JCM 11388 / NBRC 100420 / UNI-1</strain>
    </source>
</reference>
<evidence type="ECO:0000259" key="9">
    <source>
        <dbReference type="Pfam" id="PF17768"/>
    </source>
</evidence>
<evidence type="ECO:0000259" key="7">
    <source>
        <dbReference type="Pfam" id="PF01368"/>
    </source>
</evidence>
<evidence type="ECO:0000256" key="2">
    <source>
        <dbReference type="ARBA" id="ARBA00019841"/>
    </source>
</evidence>
<keyword evidence="6" id="KW-0175">Coiled coil</keyword>
<keyword evidence="5 10" id="KW-0269">Exonuclease</keyword>
<proteinExistence type="inferred from homology"/>
<dbReference type="Pfam" id="PF01368">
    <property type="entry name" value="DHH"/>
    <property type="match status" value="1"/>
</dbReference>
<dbReference type="NCBIfam" id="TIGR00644">
    <property type="entry name" value="recJ"/>
    <property type="match status" value="1"/>
</dbReference>
<dbReference type="InterPro" id="IPR004610">
    <property type="entry name" value="RecJ"/>
</dbReference>
<dbReference type="EMBL" id="AP012029">
    <property type="protein sequence ID" value="BAJ63344.1"/>
    <property type="molecule type" value="Genomic_DNA"/>
</dbReference>
<evidence type="ECO:0000313" key="11">
    <source>
        <dbReference type="Proteomes" id="UP000008922"/>
    </source>
</evidence>
<dbReference type="Gene3D" id="2.40.50.460">
    <property type="match status" value="1"/>
</dbReference>
<evidence type="ECO:0000256" key="4">
    <source>
        <dbReference type="ARBA" id="ARBA00022801"/>
    </source>
</evidence>
<dbReference type="RefSeq" id="WP_013559731.1">
    <property type="nucleotide sequence ID" value="NC_014960.1"/>
</dbReference>
<dbReference type="PANTHER" id="PTHR30255:SF2">
    <property type="entry name" value="SINGLE-STRANDED-DNA-SPECIFIC EXONUCLEASE RECJ"/>
    <property type="match status" value="1"/>
</dbReference>
<sequence>MEPVQEKRWKIAPVVPSYLVEELKDYSPVTRQLLYNRGITSKIEAEHYLQADLPGYSPFLLSGMTEVVDRLLYAVDHREKIAIYGDYDVDGVTATTLMVEVLQAYGADVQWYIPNRFDEGYGLNADAVRELHERGVDVLLTVDCGIRSPGEARLAAQQGMDIIISDHHQPGSELPEAVGVICPKQAGNVYPYEHLSGVGLAFKIAEALLLRRPLVGVSAHNWLDLVALGTVADVVPLTGENRSLVRKGLEILKQSNREGILALARVAGLKLPSIESSHIGFILGPRLNAAGRVESAKAAVELLLARDLFQAGILAQQLDAQNRERQRLTQEVQERAIEIASAGKSDYLIMAFDPAFNPGVVGLAASRLVELYYRPAIVGQSEEDAGQTRASCRSIPEFHITRALDQCAELLERHGGHQAAAGFTVRNENLPVLQERLSSIAEQTLGNLDLIPSLHADMELPLSEIQPEVLWDLRRLQPTGEGNPEAFFVSRGVQVKDARCVGARGEHLKLSLVDGRIVWDAIAFRQGHHIQNMPRFVDVLYTLEQNTYNGNTTLQLRVRDLKPAQ</sequence>
<dbReference type="SUPFAM" id="SSF64182">
    <property type="entry name" value="DHH phosphoesterases"/>
    <property type="match status" value="1"/>
</dbReference>
<evidence type="ECO:0000256" key="5">
    <source>
        <dbReference type="ARBA" id="ARBA00022839"/>
    </source>
</evidence>
<evidence type="ECO:0000256" key="6">
    <source>
        <dbReference type="SAM" id="Coils"/>
    </source>
</evidence>
<dbReference type="Pfam" id="PF17768">
    <property type="entry name" value="RecJ_OB"/>
    <property type="match status" value="1"/>
</dbReference>
<protein>
    <recommendedName>
        <fullName evidence="2">Single-stranded-DNA-specific exonuclease RecJ</fullName>
    </recommendedName>
</protein>
<dbReference type="STRING" id="926569.ANT_13120"/>
<evidence type="ECO:0000256" key="3">
    <source>
        <dbReference type="ARBA" id="ARBA00022722"/>
    </source>
</evidence>
<feature type="domain" description="RecJ OB" evidence="9">
    <location>
        <begin position="457"/>
        <end position="560"/>
    </location>
</feature>
<evidence type="ECO:0000256" key="1">
    <source>
        <dbReference type="ARBA" id="ARBA00005915"/>
    </source>
</evidence>
<dbReference type="eggNOG" id="COG0608">
    <property type="taxonomic scope" value="Bacteria"/>
</dbReference>
<dbReference type="InterPro" id="IPR038763">
    <property type="entry name" value="DHH_sf"/>
</dbReference>
<dbReference type="Pfam" id="PF02272">
    <property type="entry name" value="DHHA1"/>
    <property type="match status" value="1"/>
</dbReference>
<comment type="similarity">
    <text evidence="1">Belongs to the RecJ family.</text>
</comment>
<keyword evidence="4 10" id="KW-0378">Hydrolase</keyword>
<gene>
    <name evidence="10" type="primary">recJ</name>
    <name evidence="10" type="ordered locus">ANT_13120</name>
</gene>
<dbReference type="Proteomes" id="UP000008922">
    <property type="component" value="Chromosome"/>
</dbReference>
<dbReference type="InParanoid" id="E8N4I0"/>
<dbReference type="HOGENOM" id="CLU_009736_5_2_0"/>
<dbReference type="InterPro" id="IPR051673">
    <property type="entry name" value="SSDNA_exonuclease_RecJ"/>
</dbReference>
<feature type="domain" description="DHHA1" evidence="8">
    <location>
        <begin position="347"/>
        <end position="441"/>
    </location>
</feature>
<accession>E8N4I0</accession>
<evidence type="ECO:0000259" key="8">
    <source>
        <dbReference type="Pfam" id="PF02272"/>
    </source>
</evidence>
<feature type="domain" description="DDH" evidence="7">
    <location>
        <begin position="80"/>
        <end position="230"/>
    </location>
</feature>
<dbReference type="OrthoDB" id="9809852at2"/>
<dbReference type="InterPro" id="IPR041122">
    <property type="entry name" value="RecJ_OB"/>
</dbReference>
<dbReference type="GO" id="GO:0003676">
    <property type="term" value="F:nucleic acid binding"/>
    <property type="evidence" value="ECO:0007669"/>
    <property type="project" value="InterPro"/>
</dbReference>
<feature type="coiled-coil region" evidence="6">
    <location>
        <begin position="311"/>
        <end position="338"/>
    </location>
</feature>
<dbReference type="InterPro" id="IPR003156">
    <property type="entry name" value="DHHA1_dom"/>
</dbReference>
<dbReference type="FunCoup" id="E8N4I0">
    <property type="interactions" value="327"/>
</dbReference>
<keyword evidence="11" id="KW-1185">Reference proteome</keyword>
<dbReference type="Gene3D" id="3.90.1640.30">
    <property type="match status" value="1"/>
</dbReference>
<name>E8N4I0_ANATU</name>
<keyword evidence="3" id="KW-0540">Nuclease</keyword>
<evidence type="ECO:0000313" key="10">
    <source>
        <dbReference type="EMBL" id="BAJ63344.1"/>
    </source>
</evidence>
<dbReference type="GO" id="GO:0006310">
    <property type="term" value="P:DNA recombination"/>
    <property type="evidence" value="ECO:0007669"/>
    <property type="project" value="InterPro"/>
</dbReference>
<dbReference type="KEGG" id="atm:ANT_13120"/>
<dbReference type="PANTHER" id="PTHR30255">
    <property type="entry name" value="SINGLE-STRANDED-DNA-SPECIFIC EXONUCLEASE RECJ"/>
    <property type="match status" value="1"/>
</dbReference>
<dbReference type="GO" id="GO:0008409">
    <property type="term" value="F:5'-3' exonuclease activity"/>
    <property type="evidence" value="ECO:0007669"/>
    <property type="project" value="InterPro"/>
</dbReference>
<dbReference type="InterPro" id="IPR001667">
    <property type="entry name" value="DDH_dom"/>
</dbReference>
<organism evidence="10 11">
    <name type="scientific">Anaerolinea thermophila (strain DSM 14523 / JCM 11388 / NBRC 100420 / UNI-1)</name>
    <dbReference type="NCBI Taxonomy" id="926569"/>
    <lineage>
        <taxon>Bacteria</taxon>
        <taxon>Bacillati</taxon>
        <taxon>Chloroflexota</taxon>
        <taxon>Anaerolineae</taxon>
        <taxon>Anaerolineales</taxon>
        <taxon>Anaerolineaceae</taxon>
        <taxon>Anaerolinea</taxon>
    </lineage>
</organism>